<evidence type="ECO:0000313" key="2">
    <source>
        <dbReference type="EMBL" id="OAE21173.1"/>
    </source>
</evidence>
<dbReference type="AlphaFoldDB" id="A0A176VL97"/>
<organism evidence="2 3">
    <name type="scientific">Marchantia polymorpha subsp. ruderalis</name>
    <dbReference type="NCBI Taxonomy" id="1480154"/>
    <lineage>
        <taxon>Eukaryota</taxon>
        <taxon>Viridiplantae</taxon>
        <taxon>Streptophyta</taxon>
        <taxon>Embryophyta</taxon>
        <taxon>Marchantiophyta</taxon>
        <taxon>Marchantiopsida</taxon>
        <taxon>Marchantiidae</taxon>
        <taxon>Marchantiales</taxon>
        <taxon>Marchantiaceae</taxon>
        <taxon>Marchantia</taxon>
    </lineage>
</organism>
<proteinExistence type="predicted"/>
<comment type="caution">
    <text evidence="2">The sequence shown here is derived from an EMBL/GenBank/DDBJ whole genome shotgun (WGS) entry which is preliminary data.</text>
</comment>
<dbReference type="GO" id="GO:0043022">
    <property type="term" value="F:ribosome binding"/>
    <property type="evidence" value="ECO:0007669"/>
    <property type="project" value="TreeGrafter"/>
</dbReference>
<dbReference type="InterPro" id="IPR031545">
    <property type="entry name" value="SRP72_TPR-like"/>
</dbReference>
<feature type="region of interest" description="Disordered" evidence="1">
    <location>
        <begin position="1"/>
        <end position="24"/>
    </location>
</feature>
<dbReference type="GO" id="GO:0008312">
    <property type="term" value="F:7S RNA binding"/>
    <property type="evidence" value="ECO:0007669"/>
    <property type="project" value="TreeGrafter"/>
</dbReference>
<dbReference type="GO" id="GO:0005786">
    <property type="term" value="C:signal recognition particle, endoplasmic reticulum targeting"/>
    <property type="evidence" value="ECO:0007669"/>
    <property type="project" value="TreeGrafter"/>
</dbReference>
<dbReference type="Pfam" id="PF17004">
    <property type="entry name" value="SRP_TPR_like"/>
    <property type="match status" value="1"/>
</dbReference>
<dbReference type="GO" id="GO:0006614">
    <property type="term" value="P:SRP-dependent cotranslational protein targeting to membrane"/>
    <property type="evidence" value="ECO:0007669"/>
    <property type="project" value="InterPro"/>
</dbReference>
<sequence>MAPKVKGKPKPSAGGGGAAAAAAPGKVAAKGGPEKIAGAGPGAGAPVGPSLDDLFKSLDRHVKNNDYKQVLKLTDDILKLSQGDKDAVECKVVALIQLDEFDQALSVIESAPGLDLVFQKAYCLYKRNRLQEALAALQNAEKNASVLQLEAQIQFKLGNFSACIGDYEKLLQKQQKIESDEVKSNVIAAYVSGGRSQEVPAVMDAMKDPDWVSGKEKAPEVFFLTRYNIILRTQSEVTRETGIYTSVVERVVVSNDYKDTSIVVV</sequence>
<dbReference type="InterPro" id="IPR011990">
    <property type="entry name" value="TPR-like_helical_dom_sf"/>
</dbReference>
<dbReference type="EMBL" id="LVLJ01003523">
    <property type="protein sequence ID" value="OAE21173.1"/>
    <property type="molecule type" value="Genomic_DNA"/>
</dbReference>
<dbReference type="PANTHER" id="PTHR14094:SF9">
    <property type="entry name" value="SIGNAL RECOGNITION PARTICLE SUBUNIT SRP72"/>
    <property type="match status" value="1"/>
</dbReference>
<evidence type="ECO:0008006" key="4">
    <source>
        <dbReference type="Google" id="ProtNLM"/>
    </source>
</evidence>
<dbReference type="InterPro" id="IPR026270">
    <property type="entry name" value="SRP72"/>
</dbReference>
<dbReference type="Gene3D" id="1.25.40.10">
    <property type="entry name" value="Tetratricopeptide repeat domain"/>
    <property type="match status" value="1"/>
</dbReference>
<name>A0A176VL97_MARPO</name>
<evidence type="ECO:0000256" key="1">
    <source>
        <dbReference type="SAM" id="MobiDB-lite"/>
    </source>
</evidence>
<keyword evidence="3" id="KW-1185">Reference proteome</keyword>
<protein>
    <recommendedName>
        <fullName evidence="4">Signal recognition particle subunit SRP72</fullName>
    </recommendedName>
</protein>
<dbReference type="SUPFAM" id="SSF48452">
    <property type="entry name" value="TPR-like"/>
    <property type="match status" value="1"/>
</dbReference>
<dbReference type="PANTHER" id="PTHR14094">
    <property type="entry name" value="SIGNAL RECOGNITION PARTICLE 72"/>
    <property type="match status" value="1"/>
</dbReference>
<evidence type="ECO:0000313" key="3">
    <source>
        <dbReference type="Proteomes" id="UP000077202"/>
    </source>
</evidence>
<dbReference type="Proteomes" id="UP000077202">
    <property type="component" value="Unassembled WGS sequence"/>
</dbReference>
<gene>
    <name evidence="2" type="ORF">AXG93_4012s1030</name>
</gene>
<accession>A0A176VL97</accession>
<reference evidence="2" key="1">
    <citation type="submission" date="2016-03" db="EMBL/GenBank/DDBJ databases">
        <title>Mechanisms controlling the formation of the plant cell surface in tip-growing cells are functionally conserved among land plants.</title>
        <authorList>
            <person name="Honkanen S."/>
            <person name="Jones V.A."/>
            <person name="Morieri G."/>
            <person name="Champion C."/>
            <person name="Hetherington A.J."/>
            <person name="Kelly S."/>
            <person name="Saint-Marcoux D."/>
            <person name="Proust H."/>
            <person name="Prescott H."/>
            <person name="Dolan L."/>
        </authorList>
    </citation>
    <scope>NUCLEOTIDE SEQUENCE [LARGE SCALE GENOMIC DNA]</scope>
    <source>
        <tissue evidence="2">Whole gametophyte</tissue>
    </source>
</reference>